<dbReference type="GO" id="GO:0006865">
    <property type="term" value="P:amino acid transport"/>
    <property type="evidence" value="ECO:0007669"/>
    <property type="project" value="TreeGrafter"/>
</dbReference>
<evidence type="ECO:0000256" key="7">
    <source>
        <dbReference type="ARBA" id="ARBA00023136"/>
    </source>
</evidence>
<sequence>MTPCRSLRCPPHQWRGRRFKHGSILDGKIPAAWVSSPRKSTVYGRRVVRAIISAYVEFIRNTPFLIQVFVVYLGLPSLGVRLSPEQAAILAMTINVGAYGSEILRAGIESVPRGQIEAAKVLGFRFLPIFRHVIFRQALLAIYPALTSQFILLMLGTSIVSAIAVEELTAAANTIQTRTFRTFEVYFIVTLIYVAMSLFLRATFNAIYNRWIRIR</sequence>
<evidence type="ECO:0000313" key="10">
    <source>
        <dbReference type="EMBL" id="TBW31665.1"/>
    </source>
</evidence>
<keyword evidence="3 8" id="KW-0813">Transport</keyword>
<dbReference type="RefSeq" id="WP_131312035.1">
    <property type="nucleotide sequence ID" value="NZ_SJFN01000086.1"/>
</dbReference>
<dbReference type="GO" id="GO:0022857">
    <property type="term" value="F:transmembrane transporter activity"/>
    <property type="evidence" value="ECO:0007669"/>
    <property type="project" value="InterPro"/>
</dbReference>
<evidence type="ECO:0000256" key="6">
    <source>
        <dbReference type="ARBA" id="ARBA00022989"/>
    </source>
</evidence>
<dbReference type="PANTHER" id="PTHR30614">
    <property type="entry name" value="MEMBRANE COMPONENT OF AMINO ACID ABC TRANSPORTER"/>
    <property type="match status" value="1"/>
</dbReference>
<dbReference type="GO" id="GO:0043190">
    <property type="term" value="C:ATP-binding cassette (ABC) transporter complex"/>
    <property type="evidence" value="ECO:0007669"/>
    <property type="project" value="InterPro"/>
</dbReference>
<evidence type="ECO:0000259" key="9">
    <source>
        <dbReference type="PROSITE" id="PS50928"/>
    </source>
</evidence>
<keyword evidence="4" id="KW-1003">Cell membrane</keyword>
<accession>A0A4Q9VBT9</accession>
<comment type="similarity">
    <text evidence="2">Belongs to the binding-protein-dependent transport system permease family. HisMQ subfamily.</text>
</comment>
<dbReference type="PROSITE" id="PS50928">
    <property type="entry name" value="ABC_TM1"/>
    <property type="match status" value="1"/>
</dbReference>
<organism evidence="10 11">
    <name type="scientific">Siculibacillus lacustris</name>
    <dbReference type="NCBI Taxonomy" id="1549641"/>
    <lineage>
        <taxon>Bacteria</taxon>
        <taxon>Pseudomonadati</taxon>
        <taxon>Pseudomonadota</taxon>
        <taxon>Alphaproteobacteria</taxon>
        <taxon>Hyphomicrobiales</taxon>
        <taxon>Ancalomicrobiaceae</taxon>
        <taxon>Siculibacillus</taxon>
    </lineage>
</organism>
<dbReference type="NCBIfam" id="TIGR01726">
    <property type="entry name" value="HEQRo_perm_3TM"/>
    <property type="match status" value="1"/>
</dbReference>
<keyword evidence="5 8" id="KW-0812">Transmembrane</keyword>
<evidence type="ECO:0000256" key="3">
    <source>
        <dbReference type="ARBA" id="ARBA00022448"/>
    </source>
</evidence>
<reference evidence="10 11" key="1">
    <citation type="submission" date="2019-02" db="EMBL/GenBank/DDBJ databases">
        <title>Siculibacillus lacustris gen. nov., sp. nov., a new rosette-forming bacterium isolated from a freshwater crater lake (Lake St. Ana, Romania).</title>
        <authorList>
            <person name="Felfoldi T."/>
            <person name="Marton Z."/>
            <person name="Szabo A."/>
            <person name="Mentes A."/>
            <person name="Boka K."/>
            <person name="Marialigeti K."/>
            <person name="Mathe I."/>
            <person name="Koncz M."/>
            <person name="Schumann P."/>
            <person name="Toth E."/>
        </authorList>
    </citation>
    <scope>NUCLEOTIDE SEQUENCE [LARGE SCALE GENOMIC DNA]</scope>
    <source>
        <strain evidence="10 11">SA-279</strain>
    </source>
</reference>
<dbReference type="InterPro" id="IPR043429">
    <property type="entry name" value="ArtM/GltK/GlnP/TcyL/YhdX-like"/>
</dbReference>
<feature type="transmembrane region" description="Helical" evidence="8">
    <location>
        <begin position="140"/>
        <end position="165"/>
    </location>
</feature>
<dbReference type="Gene3D" id="1.10.3720.10">
    <property type="entry name" value="MetI-like"/>
    <property type="match status" value="1"/>
</dbReference>
<feature type="domain" description="ABC transmembrane type-1" evidence="9">
    <location>
        <begin position="1"/>
        <end position="204"/>
    </location>
</feature>
<keyword evidence="11" id="KW-1185">Reference proteome</keyword>
<dbReference type="Proteomes" id="UP000292781">
    <property type="component" value="Unassembled WGS sequence"/>
</dbReference>
<gene>
    <name evidence="10" type="ORF">EYW49_22820</name>
</gene>
<dbReference type="InterPro" id="IPR010065">
    <property type="entry name" value="AA_ABC_transptr_permease_3TM"/>
</dbReference>
<dbReference type="EMBL" id="SJFN01000086">
    <property type="protein sequence ID" value="TBW31665.1"/>
    <property type="molecule type" value="Genomic_DNA"/>
</dbReference>
<evidence type="ECO:0000256" key="4">
    <source>
        <dbReference type="ARBA" id="ARBA00022475"/>
    </source>
</evidence>
<dbReference type="OrthoDB" id="7341446at2"/>
<keyword evidence="6 8" id="KW-1133">Transmembrane helix</keyword>
<protein>
    <submittedName>
        <fullName evidence="10">Amino acid ABC transporter permease</fullName>
    </submittedName>
</protein>
<keyword evidence="7 8" id="KW-0472">Membrane</keyword>
<dbReference type="AlphaFoldDB" id="A0A4Q9VBT9"/>
<feature type="transmembrane region" description="Helical" evidence="8">
    <location>
        <begin position="185"/>
        <end position="208"/>
    </location>
</feature>
<dbReference type="PANTHER" id="PTHR30614:SF35">
    <property type="entry name" value="ABC TRANSPORTER PERMEASE PROTEIN"/>
    <property type="match status" value="1"/>
</dbReference>
<name>A0A4Q9VBT9_9HYPH</name>
<dbReference type="InterPro" id="IPR000515">
    <property type="entry name" value="MetI-like"/>
</dbReference>
<evidence type="ECO:0000256" key="2">
    <source>
        <dbReference type="ARBA" id="ARBA00010072"/>
    </source>
</evidence>
<dbReference type="InterPro" id="IPR035906">
    <property type="entry name" value="MetI-like_sf"/>
</dbReference>
<evidence type="ECO:0000256" key="8">
    <source>
        <dbReference type="RuleBase" id="RU363032"/>
    </source>
</evidence>
<evidence type="ECO:0000256" key="5">
    <source>
        <dbReference type="ARBA" id="ARBA00022692"/>
    </source>
</evidence>
<evidence type="ECO:0000313" key="11">
    <source>
        <dbReference type="Proteomes" id="UP000292781"/>
    </source>
</evidence>
<comment type="caution">
    <text evidence="10">The sequence shown here is derived from an EMBL/GenBank/DDBJ whole genome shotgun (WGS) entry which is preliminary data.</text>
</comment>
<evidence type="ECO:0000256" key="1">
    <source>
        <dbReference type="ARBA" id="ARBA00004429"/>
    </source>
</evidence>
<comment type="subcellular location">
    <subcellularLocation>
        <location evidence="1">Cell inner membrane</location>
        <topology evidence="1">Multi-pass membrane protein</topology>
    </subcellularLocation>
    <subcellularLocation>
        <location evidence="8">Cell membrane</location>
        <topology evidence="8">Multi-pass membrane protein</topology>
    </subcellularLocation>
</comment>
<dbReference type="CDD" id="cd06261">
    <property type="entry name" value="TM_PBP2"/>
    <property type="match status" value="1"/>
</dbReference>
<dbReference type="Pfam" id="PF00528">
    <property type="entry name" value="BPD_transp_1"/>
    <property type="match status" value="1"/>
</dbReference>
<dbReference type="SUPFAM" id="SSF161098">
    <property type="entry name" value="MetI-like"/>
    <property type="match status" value="1"/>
</dbReference>
<proteinExistence type="inferred from homology"/>